<keyword evidence="2" id="KW-1185">Reference proteome</keyword>
<organism evidence="1 2">
    <name type="scientific">Sphaerodactylus townsendi</name>
    <dbReference type="NCBI Taxonomy" id="933632"/>
    <lineage>
        <taxon>Eukaryota</taxon>
        <taxon>Metazoa</taxon>
        <taxon>Chordata</taxon>
        <taxon>Craniata</taxon>
        <taxon>Vertebrata</taxon>
        <taxon>Euteleostomi</taxon>
        <taxon>Lepidosauria</taxon>
        <taxon>Squamata</taxon>
        <taxon>Bifurcata</taxon>
        <taxon>Gekkota</taxon>
        <taxon>Sphaerodactylidae</taxon>
        <taxon>Sphaerodactylus</taxon>
    </lineage>
</organism>
<evidence type="ECO:0000313" key="2">
    <source>
        <dbReference type="Proteomes" id="UP000827872"/>
    </source>
</evidence>
<reference evidence="1" key="1">
    <citation type="submission" date="2021-08" db="EMBL/GenBank/DDBJ databases">
        <title>The first chromosome-level gecko genome reveals the dynamic sex chromosomes of Neotropical dwarf geckos (Sphaerodactylidae: Sphaerodactylus).</title>
        <authorList>
            <person name="Pinto B.J."/>
            <person name="Keating S.E."/>
            <person name="Gamble T."/>
        </authorList>
    </citation>
    <scope>NUCLEOTIDE SEQUENCE</scope>
    <source>
        <strain evidence="1">TG3544</strain>
    </source>
</reference>
<sequence length="354" mass="38748">MCTVSKASRIFPLSVRPPDARAGMPPLNASWTPSHPSSFLLGGIPGLERVQGWIAVPLCVMYVAATLGNCTLLYIVKVEPGLHEPMYLFLAMLAVTDLLLATSTVPKMLAVFWLGSGAIGFHICLAQMFFIHAFSSVESGVLMAMALDRYVAICFPLRHSAVLSLPVIVRLGGLILLRGVILVSPFCFLAHRLPYCGHRFIAHAYCEHMAVVKLACGDARVNTAYGLFVAFVVVGFDVFIIATSYAMILKAVLMLPSSEARVKAFGTCASHVCILLSFYIPGLFTFLTHRFGHDVPHHVHIMVAILYLLVPPTLNPIVYGAKTKTIRDRVLTVFLIPGERGQLLCHKRALVFDQ</sequence>
<gene>
    <name evidence="1" type="ORF">K3G42_004102</name>
</gene>
<comment type="caution">
    <text evidence="1">The sequence shown here is derived from an EMBL/GenBank/DDBJ whole genome shotgun (WGS) entry which is preliminary data.</text>
</comment>
<dbReference type="Proteomes" id="UP000827872">
    <property type="component" value="Linkage Group LG04"/>
</dbReference>
<proteinExistence type="predicted"/>
<dbReference type="EMBL" id="CM037617">
    <property type="protein sequence ID" value="KAH8004144.1"/>
    <property type="molecule type" value="Genomic_DNA"/>
</dbReference>
<accession>A0ACB8FFT9</accession>
<protein>
    <submittedName>
        <fullName evidence="1">Uncharacterized protein</fullName>
    </submittedName>
</protein>
<name>A0ACB8FFT9_9SAUR</name>
<evidence type="ECO:0000313" key="1">
    <source>
        <dbReference type="EMBL" id="KAH8004144.1"/>
    </source>
</evidence>